<name>A0A0D2HJ17_CLAB1</name>
<protein>
    <recommendedName>
        <fullName evidence="3">AB hydrolase-1 domain-containing protein</fullName>
    </recommendedName>
</protein>
<dbReference type="Gene3D" id="3.40.50.1820">
    <property type="entry name" value="alpha/beta hydrolase"/>
    <property type="match status" value="1"/>
</dbReference>
<gene>
    <name evidence="1" type="ORF">Z519_05898</name>
</gene>
<dbReference type="VEuPathDB" id="FungiDB:Z519_05898"/>
<dbReference type="Proteomes" id="UP000053789">
    <property type="component" value="Unassembled WGS sequence"/>
</dbReference>
<dbReference type="HOGENOM" id="CLU_048444_0_0_1"/>
<dbReference type="EMBL" id="KN846987">
    <property type="protein sequence ID" value="KIW93293.1"/>
    <property type="molecule type" value="Genomic_DNA"/>
</dbReference>
<reference evidence="1" key="1">
    <citation type="submission" date="2015-01" db="EMBL/GenBank/DDBJ databases">
        <title>The Genome Sequence of Cladophialophora bantiana CBS 173.52.</title>
        <authorList>
            <consortium name="The Broad Institute Genomics Platform"/>
            <person name="Cuomo C."/>
            <person name="de Hoog S."/>
            <person name="Gorbushina A."/>
            <person name="Stielow B."/>
            <person name="Teixiera M."/>
            <person name="Abouelleil A."/>
            <person name="Chapman S.B."/>
            <person name="Priest M."/>
            <person name="Young S.K."/>
            <person name="Wortman J."/>
            <person name="Nusbaum C."/>
            <person name="Birren B."/>
        </authorList>
    </citation>
    <scope>NUCLEOTIDE SEQUENCE [LARGE SCALE GENOMIC DNA]</scope>
    <source>
        <strain evidence="1">CBS 173.52</strain>
    </source>
</reference>
<organism evidence="1 2">
    <name type="scientific">Cladophialophora bantiana (strain ATCC 10958 / CBS 173.52 / CDC B-1940 / NIH 8579)</name>
    <name type="common">Xylohypha bantiana</name>
    <dbReference type="NCBI Taxonomy" id="1442370"/>
    <lineage>
        <taxon>Eukaryota</taxon>
        <taxon>Fungi</taxon>
        <taxon>Dikarya</taxon>
        <taxon>Ascomycota</taxon>
        <taxon>Pezizomycotina</taxon>
        <taxon>Eurotiomycetes</taxon>
        <taxon>Chaetothyriomycetidae</taxon>
        <taxon>Chaetothyriales</taxon>
        <taxon>Herpotrichiellaceae</taxon>
        <taxon>Cladophialophora</taxon>
    </lineage>
</organism>
<dbReference type="AlphaFoldDB" id="A0A0D2HJ17"/>
<dbReference type="SUPFAM" id="SSF53474">
    <property type="entry name" value="alpha/beta-Hydrolases"/>
    <property type="match status" value="1"/>
</dbReference>
<dbReference type="GeneID" id="27698826"/>
<evidence type="ECO:0008006" key="3">
    <source>
        <dbReference type="Google" id="ProtNLM"/>
    </source>
</evidence>
<evidence type="ECO:0000313" key="2">
    <source>
        <dbReference type="Proteomes" id="UP000053789"/>
    </source>
</evidence>
<sequence length="334" mass="37494">MSSLFSYTTASMEPRFSPRDSTPCSTKNEVIVGGLKVYVYGLAEVKQQGHTELAILYLAHGRNGTYLDVEDVAHEILHQYRINGRNKRAGLIAVAFNMRNHGDRIINPKANLTWTDGNDMHAQDMLSSMAGCAHDLELLIDYLPLYLPSYFENFYNVVSGISLGAHISWRMATSSAAERGKIQGLAIVAGCPNLTALFLSRLGVNTAELAIPLDELCGLQYDQLSACLTEEQRQRWPRAVSEILGELDRATYETFPCNNPTLVLHGMLDQLVPNIITETWITKKRAEVDARIEYFVYYNAGHTCTAGMVDRIAEWLTTLFWMQHRELPSSQRLS</sequence>
<proteinExistence type="predicted"/>
<keyword evidence="2" id="KW-1185">Reference proteome</keyword>
<dbReference type="RefSeq" id="XP_016619962.1">
    <property type="nucleotide sequence ID" value="XM_016763638.1"/>
</dbReference>
<dbReference type="PANTHER" id="PTHR47381:SF3">
    <property type="entry name" value="ALPHA_BETA-HYDROLASES SUPERFAMILY PROTEIN"/>
    <property type="match status" value="1"/>
</dbReference>
<dbReference type="PANTHER" id="PTHR47381">
    <property type="entry name" value="ALPHA/BETA-HYDROLASES SUPERFAMILY PROTEIN"/>
    <property type="match status" value="1"/>
</dbReference>
<dbReference type="InterPro" id="IPR029058">
    <property type="entry name" value="AB_hydrolase_fold"/>
</dbReference>
<evidence type="ECO:0000313" key="1">
    <source>
        <dbReference type="EMBL" id="KIW93293.1"/>
    </source>
</evidence>
<dbReference type="OrthoDB" id="2152248at2759"/>
<accession>A0A0D2HJ17</accession>